<evidence type="ECO:0000256" key="2">
    <source>
        <dbReference type="ARBA" id="ARBA00022747"/>
    </source>
</evidence>
<keyword evidence="4" id="KW-0175">Coiled coil</keyword>
<dbReference type="InterPro" id="IPR044946">
    <property type="entry name" value="Restrct_endonuc_typeI_TRD_sf"/>
</dbReference>
<dbReference type="GO" id="GO:0004519">
    <property type="term" value="F:endonuclease activity"/>
    <property type="evidence" value="ECO:0007669"/>
    <property type="project" value="UniProtKB-KW"/>
</dbReference>
<dbReference type="SUPFAM" id="SSF116734">
    <property type="entry name" value="DNA methylase specificity domain"/>
    <property type="match status" value="1"/>
</dbReference>
<keyword evidence="6" id="KW-0378">Hydrolase</keyword>
<dbReference type="Proteomes" id="UP000574133">
    <property type="component" value="Unassembled WGS sequence"/>
</dbReference>
<dbReference type="AlphaFoldDB" id="A0A841TDI9"/>
<proteinExistence type="inferred from homology"/>
<evidence type="ECO:0000259" key="5">
    <source>
        <dbReference type="Pfam" id="PF01420"/>
    </source>
</evidence>
<comment type="caution">
    <text evidence="6">The sequence shown here is derived from an EMBL/GenBank/DDBJ whole genome shotgun (WGS) entry which is preliminary data.</text>
</comment>
<name>A0A841TDI9_9BACL</name>
<evidence type="ECO:0000313" key="7">
    <source>
        <dbReference type="Proteomes" id="UP000574133"/>
    </source>
</evidence>
<dbReference type="EMBL" id="JACJVN010000049">
    <property type="protein sequence ID" value="MBB6678095.1"/>
    <property type="molecule type" value="Genomic_DNA"/>
</dbReference>
<protein>
    <submittedName>
        <fullName evidence="6">Restriction endonuclease subunit S</fullName>
    </submittedName>
</protein>
<keyword evidence="7" id="KW-1185">Reference proteome</keyword>
<feature type="domain" description="Type I restriction modification DNA specificity" evidence="5">
    <location>
        <begin position="345"/>
        <end position="492"/>
    </location>
</feature>
<dbReference type="InterPro" id="IPR052021">
    <property type="entry name" value="Type-I_RS_S_subunit"/>
</dbReference>
<comment type="similarity">
    <text evidence="1">Belongs to the type-I restriction system S methylase family.</text>
</comment>
<evidence type="ECO:0000256" key="3">
    <source>
        <dbReference type="ARBA" id="ARBA00023125"/>
    </source>
</evidence>
<keyword evidence="2" id="KW-0680">Restriction system</keyword>
<dbReference type="GO" id="GO:0009307">
    <property type="term" value="P:DNA restriction-modification system"/>
    <property type="evidence" value="ECO:0007669"/>
    <property type="project" value="UniProtKB-KW"/>
</dbReference>
<keyword evidence="6" id="KW-0255">Endonuclease</keyword>
<gene>
    <name evidence="6" type="ORF">H4Q31_12375</name>
</gene>
<dbReference type="Gene3D" id="3.40.50.150">
    <property type="entry name" value="Vaccinia Virus protein VP39"/>
    <property type="match status" value="1"/>
</dbReference>
<dbReference type="SUPFAM" id="SSF53335">
    <property type="entry name" value="S-adenosyl-L-methionine-dependent methyltransferases"/>
    <property type="match status" value="1"/>
</dbReference>
<dbReference type="Pfam" id="PF01420">
    <property type="entry name" value="Methylase_S"/>
    <property type="match status" value="1"/>
</dbReference>
<accession>A0A841TDI9</accession>
<dbReference type="InterPro" id="IPR029063">
    <property type="entry name" value="SAM-dependent_MTases_sf"/>
</dbReference>
<dbReference type="GO" id="GO:0003677">
    <property type="term" value="F:DNA binding"/>
    <property type="evidence" value="ECO:0007669"/>
    <property type="project" value="UniProtKB-KW"/>
</dbReference>
<dbReference type="RefSeq" id="WP_185179370.1">
    <property type="nucleotide sequence ID" value="NZ_CBCSEP010000033.1"/>
</dbReference>
<dbReference type="PANTHER" id="PTHR30408">
    <property type="entry name" value="TYPE-1 RESTRICTION ENZYME ECOKI SPECIFICITY PROTEIN"/>
    <property type="match status" value="1"/>
</dbReference>
<dbReference type="Gene3D" id="3.90.220.20">
    <property type="entry name" value="DNA methylase specificity domains"/>
    <property type="match status" value="1"/>
</dbReference>
<evidence type="ECO:0000313" key="6">
    <source>
        <dbReference type="EMBL" id="MBB6678095.1"/>
    </source>
</evidence>
<reference evidence="6 7" key="1">
    <citation type="submission" date="2020-08" db="EMBL/GenBank/DDBJ databases">
        <title>Cohnella phylogeny.</title>
        <authorList>
            <person name="Dunlap C."/>
        </authorList>
    </citation>
    <scope>NUCLEOTIDE SEQUENCE [LARGE SCALE GENOMIC DNA]</scope>
    <source>
        <strain evidence="6 7">DSM 103658</strain>
    </source>
</reference>
<evidence type="ECO:0000256" key="1">
    <source>
        <dbReference type="ARBA" id="ARBA00010923"/>
    </source>
</evidence>
<sequence length="529" mass="60551">MIETFWNICLLHDISSRDQLLREAVRVVQTRKTLELQGSMHEAALEPEKLFQMMKQHIGERELGHFPGDRDLFYRLYQVGKDIDLLDYALQTLQQDRVTGGIIVHSGIMTRFIEMCERNDYCNLLIAETEKYLRGLVETQIYKQSSFIITLLTESYIIAKLLKIYFEAYPNVQVIQGSIYQPLPLTEKFDAILTIPNFGLKLDESEEATIRDSEGVAVNHLLPLLQDAGRISVTFPARMMFQSGSIAKWREQTNELYPVQSIHVLPDGIFRPYTSVKTYQVELRVSPSDEVILGRLVLQKTSLVADREIAVNSAALAQLDNWRIDMLLDEDQDTLRSFQQAPIPKVKLRDIADIFRGKSILKQDLKAGNIKVLNISNLEDGEVRMEQLETIDEEVRKVKRYEILPGDLVMTCRGTVNKLAVFPETEGTVIASANIIVIRFKSSILSGFAKIFLESPVGTALIQSFQRGTTVMNLNPSDVGEIELPLLPQDEQLVRINRYNEENERYKTAIREATARWEQVKNKIYSELY</sequence>
<feature type="coiled-coil region" evidence="4">
    <location>
        <begin position="496"/>
        <end position="523"/>
    </location>
</feature>
<keyword evidence="6" id="KW-0540">Nuclease</keyword>
<dbReference type="InterPro" id="IPR000055">
    <property type="entry name" value="Restrct_endonuc_typeI_TRD"/>
</dbReference>
<organism evidence="6 7">
    <name type="scientific">Cohnella lubricantis</name>
    <dbReference type="NCBI Taxonomy" id="2163172"/>
    <lineage>
        <taxon>Bacteria</taxon>
        <taxon>Bacillati</taxon>
        <taxon>Bacillota</taxon>
        <taxon>Bacilli</taxon>
        <taxon>Bacillales</taxon>
        <taxon>Paenibacillaceae</taxon>
        <taxon>Cohnella</taxon>
    </lineage>
</organism>
<evidence type="ECO:0000256" key="4">
    <source>
        <dbReference type="SAM" id="Coils"/>
    </source>
</evidence>
<dbReference type="PANTHER" id="PTHR30408:SF12">
    <property type="entry name" value="TYPE I RESTRICTION ENZYME MJAVIII SPECIFICITY SUBUNIT"/>
    <property type="match status" value="1"/>
</dbReference>
<keyword evidence="3" id="KW-0238">DNA-binding</keyword>